<organism evidence="2 3">
    <name type="scientific">Natronocalculus amylovorans</name>
    <dbReference type="NCBI Taxonomy" id="2917812"/>
    <lineage>
        <taxon>Archaea</taxon>
        <taxon>Methanobacteriati</taxon>
        <taxon>Methanobacteriota</taxon>
        <taxon>Stenosarchaea group</taxon>
        <taxon>Halobacteria</taxon>
        <taxon>Halobacteriales</taxon>
        <taxon>Haloferacaceae</taxon>
        <taxon>Natronocalculus</taxon>
    </lineage>
</organism>
<dbReference type="EMBL" id="JAKRVX010000004">
    <property type="protein sequence ID" value="MCL9817543.1"/>
    <property type="molecule type" value="Genomic_DNA"/>
</dbReference>
<gene>
    <name evidence="2" type="ORF">AArcSt2_11360</name>
</gene>
<dbReference type="RefSeq" id="WP_250584751.1">
    <property type="nucleotide sequence ID" value="NZ_JAKRVX010000004.1"/>
</dbReference>
<dbReference type="AlphaFoldDB" id="A0AAE3K8Z2"/>
<name>A0AAE3K8Z2_9EURY</name>
<evidence type="ECO:0000313" key="3">
    <source>
        <dbReference type="Proteomes" id="UP001203207"/>
    </source>
</evidence>
<keyword evidence="3" id="KW-1185">Reference proteome</keyword>
<feature type="transmembrane region" description="Helical" evidence="1">
    <location>
        <begin position="35"/>
        <end position="52"/>
    </location>
</feature>
<protein>
    <submittedName>
        <fullName evidence="2">Uncharacterized protein</fullName>
    </submittedName>
</protein>
<evidence type="ECO:0000313" key="2">
    <source>
        <dbReference type="EMBL" id="MCL9817543.1"/>
    </source>
</evidence>
<sequence>MSENDRVLWIGIAVISLTSVLLLVGLGLIGLGGAIVYAIVLLGLLALGRRILSDLRPRY</sequence>
<keyword evidence="1" id="KW-0812">Transmembrane</keyword>
<keyword evidence="1" id="KW-1133">Transmembrane helix</keyword>
<dbReference type="Proteomes" id="UP001203207">
    <property type="component" value="Unassembled WGS sequence"/>
</dbReference>
<keyword evidence="1" id="KW-0472">Membrane</keyword>
<proteinExistence type="predicted"/>
<evidence type="ECO:0000256" key="1">
    <source>
        <dbReference type="SAM" id="Phobius"/>
    </source>
</evidence>
<feature type="transmembrane region" description="Helical" evidence="1">
    <location>
        <begin position="7"/>
        <end position="29"/>
    </location>
</feature>
<reference evidence="2" key="1">
    <citation type="journal article" date="2022" name="Syst. Appl. Microbiol.">
        <title>Natronocalculus amylovorans gen. nov., sp. nov., and Natranaeroarchaeum aerophilus sp. nov., dominant culturable amylolytic natronoarchaea from hypersaline soda lakes in southwestern Siberia.</title>
        <authorList>
            <person name="Sorokin D.Y."/>
            <person name="Elcheninov A.G."/>
            <person name="Khizhniak T.V."/>
            <person name="Koenen M."/>
            <person name="Bale N.J."/>
            <person name="Damste J.S.S."/>
            <person name="Kublanov I.V."/>
        </authorList>
    </citation>
    <scope>NUCLEOTIDE SEQUENCE</scope>
    <source>
        <strain evidence="2">AArc-St2</strain>
    </source>
</reference>
<accession>A0AAE3K8Z2</accession>
<comment type="caution">
    <text evidence="2">The sequence shown here is derived from an EMBL/GenBank/DDBJ whole genome shotgun (WGS) entry which is preliminary data.</text>
</comment>
<reference evidence="2" key="2">
    <citation type="submission" date="2022-02" db="EMBL/GenBank/DDBJ databases">
        <authorList>
            <person name="Elcheninov A.G."/>
            <person name="Sorokin D.Y."/>
            <person name="Kublanov I.V."/>
        </authorList>
    </citation>
    <scope>NUCLEOTIDE SEQUENCE</scope>
    <source>
        <strain evidence="2">AArc-St2</strain>
    </source>
</reference>